<keyword evidence="7 10" id="KW-0472">Membrane</keyword>
<feature type="transmembrane region" description="Helical" evidence="10">
    <location>
        <begin position="523"/>
        <end position="543"/>
    </location>
</feature>
<dbReference type="PROSITE" id="PS00216">
    <property type="entry name" value="SUGAR_TRANSPORT_1"/>
    <property type="match status" value="1"/>
</dbReference>
<accession>A0A6C1E409</accession>
<feature type="compositionally biased region" description="Polar residues" evidence="9">
    <location>
        <begin position="698"/>
        <end position="769"/>
    </location>
</feature>
<evidence type="ECO:0000256" key="5">
    <source>
        <dbReference type="ARBA" id="ARBA00022692"/>
    </source>
</evidence>
<evidence type="ECO:0000256" key="7">
    <source>
        <dbReference type="ARBA" id="ARBA00023136"/>
    </source>
</evidence>
<dbReference type="InterPro" id="IPR005828">
    <property type="entry name" value="MFS_sugar_transport-like"/>
</dbReference>
<dbReference type="InterPro" id="IPR020846">
    <property type="entry name" value="MFS_dom"/>
</dbReference>
<dbReference type="Gene3D" id="1.20.1250.20">
    <property type="entry name" value="MFS general substrate transporter like domains"/>
    <property type="match status" value="1"/>
</dbReference>
<dbReference type="CDD" id="cd17356">
    <property type="entry name" value="MFS_HXT"/>
    <property type="match status" value="1"/>
</dbReference>
<evidence type="ECO:0000313" key="13">
    <source>
        <dbReference type="Proteomes" id="UP000501346"/>
    </source>
</evidence>
<dbReference type="OrthoDB" id="6612291at2759"/>
<keyword evidence="4 12" id="KW-0762">Sugar transport</keyword>
<gene>
    <name evidence="12" type="primary">RGT2_2</name>
    <name evidence="12" type="ORF">GRS66_006567</name>
</gene>
<feature type="transmembrane region" description="Helical" evidence="10">
    <location>
        <begin position="232"/>
        <end position="252"/>
    </location>
</feature>
<keyword evidence="8" id="KW-0325">Glycoprotein</keyword>
<feature type="transmembrane region" description="Helical" evidence="10">
    <location>
        <begin position="144"/>
        <end position="162"/>
    </location>
</feature>
<evidence type="ECO:0000256" key="1">
    <source>
        <dbReference type="ARBA" id="ARBA00004651"/>
    </source>
</evidence>
<keyword evidence="5 10" id="KW-0812">Transmembrane</keyword>
<dbReference type="Pfam" id="PF00083">
    <property type="entry name" value="Sugar_tr"/>
    <property type="match status" value="1"/>
</dbReference>
<proteinExistence type="inferred from homology"/>
<feature type="transmembrane region" description="Helical" evidence="10">
    <location>
        <begin position="420"/>
        <end position="441"/>
    </location>
</feature>
<protein>
    <submittedName>
        <fullName evidence="12">High-affinity glucose transporter rgt2</fullName>
    </submittedName>
</protein>
<feature type="transmembrane region" description="Helical" evidence="10">
    <location>
        <begin position="354"/>
        <end position="380"/>
    </location>
</feature>
<dbReference type="EMBL" id="CP049001">
    <property type="protein sequence ID" value="QID84076.1"/>
    <property type="molecule type" value="Genomic_DNA"/>
</dbReference>
<dbReference type="GO" id="GO:0005351">
    <property type="term" value="F:carbohydrate:proton symporter activity"/>
    <property type="evidence" value="ECO:0007669"/>
    <property type="project" value="TreeGrafter"/>
</dbReference>
<evidence type="ECO:0000256" key="2">
    <source>
        <dbReference type="ARBA" id="ARBA00010992"/>
    </source>
</evidence>
<evidence type="ECO:0000259" key="11">
    <source>
        <dbReference type="PROSITE" id="PS50850"/>
    </source>
</evidence>
<keyword evidence="6 10" id="KW-1133">Transmembrane helix</keyword>
<reference evidence="12 13" key="1">
    <citation type="journal article" date="2019" name="BMC Genomics">
        <title>Chromosome level assembly and comparative genome analysis confirm lager-brewing yeasts originated from a single hybridization.</title>
        <authorList>
            <person name="Salazar A.N."/>
            <person name="Gorter de Vries A.R."/>
            <person name="van den Broek M."/>
            <person name="Brouwers N."/>
            <person name="de la Torre Cortes P."/>
            <person name="Kuijpers N.G.A."/>
            <person name="Daran J.G."/>
            <person name="Abeel T."/>
        </authorList>
    </citation>
    <scope>NUCLEOTIDE SEQUENCE [LARGE SCALE GENOMIC DNA]</scope>
    <source>
        <strain evidence="12 13">CBS 1483</strain>
    </source>
</reference>
<dbReference type="GO" id="GO:0005886">
    <property type="term" value="C:plasma membrane"/>
    <property type="evidence" value="ECO:0007669"/>
    <property type="project" value="UniProtKB-SubCell"/>
</dbReference>
<dbReference type="InterPro" id="IPR050360">
    <property type="entry name" value="MFS_Sugar_Transporters"/>
</dbReference>
<feature type="transmembrane region" description="Helical" evidence="10">
    <location>
        <begin position="198"/>
        <end position="220"/>
    </location>
</feature>
<keyword evidence="13" id="KW-1185">Reference proteome</keyword>
<comment type="subcellular location">
    <subcellularLocation>
        <location evidence="1">Cell membrane</location>
        <topology evidence="1">Multi-pass membrane protein</topology>
    </subcellularLocation>
</comment>
<name>A0A6C1E409_SACPS</name>
<evidence type="ECO:0000256" key="4">
    <source>
        <dbReference type="ARBA" id="ARBA00022597"/>
    </source>
</evidence>
<organism evidence="12 13">
    <name type="scientific">Saccharomyces pastorianus</name>
    <name type="common">Lager yeast</name>
    <name type="synonym">Saccharomyces cerevisiae x Saccharomyces eubayanus</name>
    <dbReference type="NCBI Taxonomy" id="27292"/>
    <lineage>
        <taxon>Eukaryota</taxon>
        <taxon>Fungi</taxon>
        <taxon>Dikarya</taxon>
        <taxon>Ascomycota</taxon>
        <taxon>Saccharomycotina</taxon>
        <taxon>Saccharomycetes</taxon>
        <taxon>Saccharomycetales</taxon>
        <taxon>Saccharomycetaceae</taxon>
        <taxon>Saccharomyces</taxon>
    </lineage>
</organism>
<dbReference type="InterPro" id="IPR003663">
    <property type="entry name" value="Sugar/inositol_transpt"/>
</dbReference>
<dbReference type="FunFam" id="1.20.1250.20:FF:000115">
    <property type="entry name" value="High-affinity glucose transporter"/>
    <property type="match status" value="1"/>
</dbReference>
<dbReference type="GO" id="GO:0010255">
    <property type="term" value="P:glucose mediated signaling pathway"/>
    <property type="evidence" value="ECO:0007669"/>
    <property type="project" value="UniProtKB-ARBA"/>
</dbReference>
<evidence type="ECO:0000256" key="8">
    <source>
        <dbReference type="ARBA" id="ARBA00023180"/>
    </source>
</evidence>
<feature type="transmembrane region" description="Helical" evidence="10">
    <location>
        <begin position="264"/>
        <end position="285"/>
    </location>
</feature>
<evidence type="ECO:0000256" key="3">
    <source>
        <dbReference type="ARBA" id="ARBA00022448"/>
    </source>
</evidence>
<dbReference type="PANTHER" id="PTHR48022:SF16">
    <property type="entry name" value="HIGH GLUCOSE SENSOR RGT2-RELATED"/>
    <property type="match status" value="1"/>
</dbReference>
<evidence type="ECO:0000313" key="12">
    <source>
        <dbReference type="EMBL" id="QID84076.1"/>
    </source>
</evidence>
<sequence length="769" mass="83890">MNDNQDCLRQRKENALSELADDFNNRQDTDSTIDYNVGHHSAYTESPEDTEVKSIMMCDDINAYRISYANNEPLGDGAVETTSILLSQPLPLRSNVMSILVGVFVAVGGFLFGYDTGLINSITDMPYVKTYIAPNHSFFTTNQIAILVSFLSLGTFFGALIAPYISDSYGRKPTIMFSTAVIFSIGNSLQVASGGLVLLIVGRVISGFGIGIISAVVPLYQAEAAQKNLRGAIISSYQWAITIGLLVSSAVSQGTHSMSGPSSYRIPIGLQYVWSSILAVGMIFLPESPRYYVLKDELNEAAKSLSFLRGLPIEDPRLLEELVEIKATYDYEASFGPSTLLDCFKTSENRPKQVLRIFTGIAIQTFQQASGINFIFYYGVNFFNNTGVDNSYLVSFISYAVNVAFSLPGMYLVDRIGRRPVLLTGGAVMAVANLIIAVIGVSVGKSVVASKVMIAFICLFIAAFSATWGGVVWVVSAELYPLGVRSKCTAICAAANWLVNFICALITPYIVNVGSHTSSIGPKIFFIWGGLNVVAVIVVYFAVYETRGLTLEEIDELYRKAPNSVMSNKWNEEIRKRCMTFPISQQIEMKTSIKNADKSEVVNNPVPEDTTINNNNDISNVDKFLQDLLLSNDRTVVETKEDSVLADAINAAPLTSMELKPMECPSVNYVDLGNGLGLNTYNRGPPSIISDSTDEFYQENSSSSFKNNTGENGDNSISTYMAQLINSPSTTSNDTSFSPSHNSNARTSSNWANDLASKHSQCTPPKNNT</sequence>
<evidence type="ECO:0000256" key="9">
    <source>
        <dbReference type="SAM" id="MobiDB-lite"/>
    </source>
</evidence>
<evidence type="ECO:0000256" key="6">
    <source>
        <dbReference type="ARBA" id="ARBA00022989"/>
    </source>
</evidence>
<dbReference type="SUPFAM" id="SSF103473">
    <property type="entry name" value="MFS general substrate transporter"/>
    <property type="match status" value="1"/>
</dbReference>
<dbReference type="AlphaFoldDB" id="A0A6C1E409"/>
<feature type="region of interest" description="Disordered" evidence="9">
    <location>
        <begin position="689"/>
        <end position="769"/>
    </location>
</feature>
<feature type="transmembrane region" description="Helical" evidence="10">
    <location>
        <begin position="174"/>
        <end position="192"/>
    </location>
</feature>
<feature type="transmembrane region" description="Helical" evidence="10">
    <location>
        <begin position="453"/>
        <end position="476"/>
    </location>
</feature>
<dbReference type="GO" id="GO:0005536">
    <property type="term" value="F:D-glucose binding"/>
    <property type="evidence" value="ECO:0007669"/>
    <property type="project" value="UniProtKB-ARBA"/>
</dbReference>
<dbReference type="Proteomes" id="UP000501346">
    <property type="component" value="Chromosome SeIV-SeII"/>
</dbReference>
<dbReference type="PANTHER" id="PTHR48022">
    <property type="entry name" value="PLASTIDIC GLUCOSE TRANSPORTER 4"/>
    <property type="match status" value="1"/>
</dbReference>
<evidence type="ECO:0000256" key="10">
    <source>
        <dbReference type="SAM" id="Phobius"/>
    </source>
</evidence>
<dbReference type="PROSITE" id="PS50850">
    <property type="entry name" value="MFS"/>
    <property type="match status" value="1"/>
</dbReference>
<comment type="similarity">
    <text evidence="2">Belongs to the major facilitator superfamily. Sugar transporter (TC 2.A.1.1) family.</text>
</comment>
<feature type="transmembrane region" description="Helical" evidence="10">
    <location>
        <begin position="392"/>
        <end position="413"/>
    </location>
</feature>
<dbReference type="NCBIfam" id="TIGR00879">
    <property type="entry name" value="SP"/>
    <property type="match status" value="1"/>
</dbReference>
<feature type="domain" description="Major facilitator superfamily (MFS) profile" evidence="11">
    <location>
        <begin position="101"/>
        <end position="547"/>
    </location>
</feature>
<feature type="transmembrane region" description="Helical" evidence="10">
    <location>
        <begin position="96"/>
        <end position="114"/>
    </location>
</feature>
<keyword evidence="3" id="KW-0813">Transport</keyword>
<feature type="transmembrane region" description="Helical" evidence="10">
    <location>
        <begin position="488"/>
        <end position="511"/>
    </location>
</feature>
<dbReference type="PRINTS" id="PR00171">
    <property type="entry name" value="SUGRTRNSPORT"/>
</dbReference>
<dbReference type="InterPro" id="IPR005829">
    <property type="entry name" value="Sugar_transporter_CS"/>
</dbReference>
<dbReference type="InterPro" id="IPR036259">
    <property type="entry name" value="MFS_trans_sf"/>
</dbReference>
<dbReference type="PROSITE" id="PS00217">
    <property type="entry name" value="SUGAR_TRANSPORT_2"/>
    <property type="match status" value="1"/>
</dbReference>